<evidence type="ECO:0000313" key="3">
    <source>
        <dbReference type="Proteomes" id="UP000694843"/>
    </source>
</evidence>
<dbReference type="PANTHER" id="PTHR19853">
    <property type="entry name" value="WD REPEAT CONTAINING PROTEIN 3 WDR3"/>
    <property type="match status" value="1"/>
</dbReference>
<evidence type="ECO:0000313" key="4">
    <source>
        <dbReference type="RefSeq" id="XP_018026426.1"/>
    </source>
</evidence>
<gene>
    <name evidence="4" type="primary">LOC108681862</name>
</gene>
<dbReference type="InterPro" id="IPR036322">
    <property type="entry name" value="WD40_repeat_dom_sf"/>
</dbReference>
<evidence type="ECO:0000256" key="1">
    <source>
        <dbReference type="ARBA" id="ARBA00022574"/>
    </source>
</evidence>
<organism evidence="3 4">
    <name type="scientific">Hyalella azteca</name>
    <name type="common">Amphipod</name>
    <dbReference type="NCBI Taxonomy" id="294128"/>
    <lineage>
        <taxon>Eukaryota</taxon>
        <taxon>Metazoa</taxon>
        <taxon>Ecdysozoa</taxon>
        <taxon>Arthropoda</taxon>
        <taxon>Crustacea</taxon>
        <taxon>Multicrustacea</taxon>
        <taxon>Malacostraca</taxon>
        <taxon>Eumalacostraca</taxon>
        <taxon>Peracarida</taxon>
        <taxon>Amphipoda</taxon>
        <taxon>Senticaudata</taxon>
        <taxon>Talitrida</taxon>
        <taxon>Talitroidea</taxon>
        <taxon>Hyalellidae</taxon>
        <taxon>Hyalella</taxon>
    </lineage>
</organism>
<dbReference type="GO" id="GO:0060271">
    <property type="term" value="P:cilium assembly"/>
    <property type="evidence" value="ECO:0007669"/>
    <property type="project" value="TreeGrafter"/>
</dbReference>
<name>A0A8B7PM03_HYAAZ</name>
<evidence type="ECO:0000256" key="2">
    <source>
        <dbReference type="ARBA" id="ARBA00022737"/>
    </source>
</evidence>
<dbReference type="InterPro" id="IPR035969">
    <property type="entry name" value="Rab-GAP_TBC_sf"/>
</dbReference>
<sequence length="825" mass="90041">MESRKNVIQILNGAAIINNKFQSIKFQRNSSRISSLVQLRGRSQHLCVLDDAGEHLALLEYQDEQANTQVLQELVNIPDKLHQTPIHQGTSQGHHHPCKKKKVNTGIFTVNLDSGRCSNLGLLQGRCNAAHFCPSAPLLAVLQPPYRIHVFHTELGTCCEVIEFSNILHGLVGMQWLPSSPDRPVSCEGSDAVSASRGDVKKASLSPVLGFTENEIVVFQSAAPSQRLVVDHLAWAVPASDCVVVVLMDAGVQFWSLAAGGSQSSARGGAAAASRLASTTGSAAATTAGSAAAGSSTSPQALSAVIPPPTGAASFLPVVGVTLMPCGRVVVVALRHMRVVVCSLAHASSSVVALEAPRDAPDVSGAAVCAVTAVGVRHETCSELLLVLDTAGRVLVYDAQSWTCIKTLRSPSLRIESFSTSKNGELLSLSYNNHTTKLYRICNLLQKLPLKSADIRSGEAARVCAVHFDEDSKVVTASRPPDPHRRKSCLKKIERATSHPAWRRMLAEFGSFPHEERAAIWCGLLALPRCSAIHTNLCGKAMHPQVPEYEAMADKRLRDSFRRSLSCLYYWAPQLVSYSWVPSFVFPFVKSLQHAPLICFELCVALIMSWCRLWFSPAPDKVACVALNVVEALVCNASPRLMAAFLHARVTAATYAWPLLSSAFSQVLSAEDWLVAWDHLLCESPSYLLCFTAAFSLCLAPSITAAASHPHQIETLYNQESYVPLRCVLKKATELHRSMQLDEELLLKLDHISEYPRDGLPIFDSIPDMQLTNAVGEGGFLQSLGWSLDEEEFERQRAALQEQEADCIARMRRVRQRDKQALCSY</sequence>
<dbReference type="SUPFAM" id="SSF47923">
    <property type="entry name" value="Ypt/Rab-GAP domain of gyp1p"/>
    <property type="match status" value="1"/>
</dbReference>
<dbReference type="RefSeq" id="XP_018026426.1">
    <property type="nucleotide sequence ID" value="XM_018170937.2"/>
</dbReference>
<dbReference type="KEGG" id="hazt:108681862"/>
<dbReference type="AlphaFoldDB" id="A0A8B7PM03"/>
<keyword evidence="2" id="KW-0677">Repeat</keyword>
<dbReference type="Gene3D" id="2.130.10.10">
    <property type="entry name" value="YVTN repeat-like/Quinoprotein amine dehydrogenase"/>
    <property type="match status" value="1"/>
</dbReference>
<keyword evidence="3" id="KW-1185">Reference proteome</keyword>
<accession>A0A8B7PM03</accession>
<dbReference type="Gene3D" id="1.10.472.80">
    <property type="entry name" value="Ypt/Rab-GAP domain of gyp1p, domain 3"/>
    <property type="match status" value="1"/>
</dbReference>
<dbReference type="Proteomes" id="UP000694843">
    <property type="component" value="Unplaced"/>
</dbReference>
<dbReference type="OrthoDB" id="5578278at2759"/>
<dbReference type="PANTHER" id="PTHR19853:SF1">
    <property type="entry name" value="TBC1 DOMAIN FAMILY MEMBER 31"/>
    <property type="match status" value="1"/>
</dbReference>
<keyword evidence="1" id="KW-0853">WD repeat</keyword>
<reference evidence="4" key="1">
    <citation type="submission" date="2025-08" db="UniProtKB">
        <authorList>
            <consortium name="RefSeq"/>
        </authorList>
    </citation>
    <scope>IDENTIFICATION</scope>
    <source>
        <tissue evidence="4">Whole organism</tissue>
    </source>
</reference>
<protein>
    <submittedName>
        <fullName evidence="4">TBC1 domain family member 31</fullName>
    </submittedName>
</protein>
<dbReference type="InterPro" id="IPR015943">
    <property type="entry name" value="WD40/YVTN_repeat-like_dom_sf"/>
</dbReference>
<dbReference type="SUPFAM" id="SSF50978">
    <property type="entry name" value="WD40 repeat-like"/>
    <property type="match status" value="1"/>
</dbReference>
<proteinExistence type="predicted"/>
<dbReference type="InterPro" id="IPR051570">
    <property type="entry name" value="TBC1_cilium_biogenesis"/>
</dbReference>
<dbReference type="GO" id="GO:0036064">
    <property type="term" value="C:ciliary basal body"/>
    <property type="evidence" value="ECO:0007669"/>
    <property type="project" value="TreeGrafter"/>
</dbReference>
<dbReference type="GeneID" id="108681862"/>